<dbReference type="InterPro" id="IPR036249">
    <property type="entry name" value="Thioredoxin-like_sf"/>
</dbReference>
<keyword evidence="4" id="KW-0676">Redox-active center</keyword>
<dbReference type="CDD" id="cd02966">
    <property type="entry name" value="TlpA_like_family"/>
    <property type="match status" value="1"/>
</dbReference>
<feature type="domain" description="Thioredoxin" evidence="5">
    <location>
        <begin position="28"/>
        <end position="164"/>
    </location>
</feature>
<dbReference type="GO" id="GO:0015036">
    <property type="term" value="F:disulfide oxidoreductase activity"/>
    <property type="evidence" value="ECO:0007669"/>
    <property type="project" value="UniProtKB-ARBA"/>
</dbReference>
<keyword evidence="7" id="KW-1185">Reference proteome</keyword>
<dbReference type="InterPro" id="IPR017937">
    <property type="entry name" value="Thioredoxin_CS"/>
</dbReference>
<protein>
    <recommendedName>
        <fullName evidence="5">Thioredoxin domain-containing protein</fullName>
    </recommendedName>
</protein>
<dbReference type="Pfam" id="PF00578">
    <property type="entry name" value="AhpC-TSA"/>
    <property type="match status" value="1"/>
</dbReference>
<evidence type="ECO:0000256" key="2">
    <source>
        <dbReference type="ARBA" id="ARBA00022748"/>
    </source>
</evidence>
<evidence type="ECO:0000256" key="1">
    <source>
        <dbReference type="ARBA" id="ARBA00004196"/>
    </source>
</evidence>
<name>A0A1E7Z5C9_9ALTE</name>
<sequence length="175" mass="19591">MTENKNSVKKTVFLFVVAFLCLLAMTAGIVVNHSMQADAKTLTGEPIRWQSENWKVVNFFAPWCAPCLREIPALNRLYRSLENDVQIIGVSYDGGSQQALQQLVNDLNVEFDVLNTSDDFTLPMAFPGYLPATYLISPSGEVAQTLYGEQTETALRERLNHLRQEVEGAHSADEH</sequence>
<evidence type="ECO:0000256" key="4">
    <source>
        <dbReference type="ARBA" id="ARBA00023284"/>
    </source>
</evidence>
<keyword evidence="3" id="KW-1015">Disulfide bond</keyword>
<dbReference type="Gene3D" id="3.40.30.10">
    <property type="entry name" value="Glutaredoxin"/>
    <property type="match status" value="1"/>
</dbReference>
<dbReference type="STRING" id="1656094.BFC18_01080"/>
<dbReference type="SUPFAM" id="SSF52833">
    <property type="entry name" value="Thioredoxin-like"/>
    <property type="match status" value="1"/>
</dbReference>
<evidence type="ECO:0000313" key="6">
    <source>
        <dbReference type="EMBL" id="OFC68677.1"/>
    </source>
</evidence>
<dbReference type="RefSeq" id="WP_070127715.1">
    <property type="nucleotide sequence ID" value="NZ_MDHN01000045.1"/>
</dbReference>
<dbReference type="Proteomes" id="UP000175691">
    <property type="component" value="Unassembled WGS sequence"/>
</dbReference>
<evidence type="ECO:0000259" key="5">
    <source>
        <dbReference type="PROSITE" id="PS51352"/>
    </source>
</evidence>
<dbReference type="PANTHER" id="PTHR42852">
    <property type="entry name" value="THIOL:DISULFIDE INTERCHANGE PROTEIN DSBE"/>
    <property type="match status" value="1"/>
</dbReference>
<dbReference type="PROSITE" id="PS00194">
    <property type="entry name" value="THIOREDOXIN_1"/>
    <property type="match status" value="1"/>
</dbReference>
<organism evidence="6 7">
    <name type="scientific">Alteromonas confluentis</name>
    <dbReference type="NCBI Taxonomy" id="1656094"/>
    <lineage>
        <taxon>Bacteria</taxon>
        <taxon>Pseudomonadati</taxon>
        <taxon>Pseudomonadota</taxon>
        <taxon>Gammaproteobacteria</taxon>
        <taxon>Alteromonadales</taxon>
        <taxon>Alteromonadaceae</taxon>
        <taxon>Alteromonas/Salinimonas group</taxon>
        <taxon>Alteromonas</taxon>
    </lineage>
</organism>
<dbReference type="GO" id="GO:0016209">
    <property type="term" value="F:antioxidant activity"/>
    <property type="evidence" value="ECO:0007669"/>
    <property type="project" value="InterPro"/>
</dbReference>
<dbReference type="PANTHER" id="PTHR42852:SF6">
    <property type="entry name" value="THIOL:DISULFIDE INTERCHANGE PROTEIN DSBE"/>
    <property type="match status" value="1"/>
</dbReference>
<evidence type="ECO:0000313" key="7">
    <source>
        <dbReference type="Proteomes" id="UP000175691"/>
    </source>
</evidence>
<dbReference type="InterPro" id="IPR013766">
    <property type="entry name" value="Thioredoxin_domain"/>
</dbReference>
<dbReference type="EMBL" id="MDHN01000045">
    <property type="protein sequence ID" value="OFC68677.1"/>
    <property type="molecule type" value="Genomic_DNA"/>
</dbReference>
<keyword evidence="2" id="KW-0201">Cytochrome c-type biogenesis</keyword>
<dbReference type="InterPro" id="IPR000866">
    <property type="entry name" value="AhpC/TSA"/>
</dbReference>
<proteinExistence type="predicted"/>
<evidence type="ECO:0000256" key="3">
    <source>
        <dbReference type="ARBA" id="ARBA00023157"/>
    </source>
</evidence>
<gene>
    <name evidence="6" type="ORF">BFC18_01080</name>
</gene>
<dbReference type="PROSITE" id="PS51352">
    <property type="entry name" value="THIOREDOXIN_2"/>
    <property type="match status" value="1"/>
</dbReference>
<dbReference type="InterPro" id="IPR050553">
    <property type="entry name" value="Thioredoxin_ResA/DsbE_sf"/>
</dbReference>
<dbReference type="GO" id="GO:0017004">
    <property type="term" value="P:cytochrome complex assembly"/>
    <property type="evidence" value="ECO:0007669"/>
    <property type="project" value="UniProtKB-KW"/>
</dbReference>
<comment type="caution">
    <text evidence="6">The sequence shown here is derived from an EMBL/GenBank/DDBJ whole genome shotgun (WGS) entry which is preliminary data.</text>
</comment>
<dbReference type="GO" id="GO:0030313">
    <property type="term" value="C:cell envelope"/>
    <property type="evidence" value="ECO:0007669"/>
    <property type="project" value="UniProtKB-SubCell"/>
</dbReference>
<dbReference type="AlphaFoldDB" id="A0A1E7Z5C9"/>
<reference evidence="6 7" key="1">
    <citation type="submission" date="2016-08" db="EMBL/GenBank/DDBJ databases">
        <authorList>
            <person name="Seilhamer J.J."/>
        </authorList>
    </citation>
    <scope>NUCLEOTIDE SEQUENCE [LARGE SCALE GENOMIC DNA]</scope>
    <source>
        <strain evidence="6 7">KCTC 42603</strain>
    </source>
</reference>
<dbReference type="OrthoDB" id="9799347at2"/>
<comment type="subcellular location">
    <subcellularLocation>
        <location evidence="1">Cell envelope</location>
    </subcellularLocation>
</comment>
<accession>A0A1E7Z5C9</accession>